<name>A0A1X6Y4I4_9RHOB</name>
<dbReference type="OrthoDB" id="7328368at2"/>
<keyword evidence="4" id="KW-0804">Transcription</keyword>
<organism evidence="6 7">
    <name type="scientific">Roseovarius albus</name>
    <dbReference type="NCBI Taxonomy" id="1247867"/>
    <lineage>
        <taxon>Bacteria</taxon>
        <taxon>Pseudomonadati</taxon>
        <taxon>Pseudomonadota</taxon>
        <taxon>Alphaproteobacteria</taxon>
        <taxon>Rhodobacterales</taxon>
        <taxon>Roseobacteraceae</taxon>
        <taxon>Roseovarius</taxon>
    </lineage>
</organism>
<dbReference type="PROSITE" id="PS50931">
    <property type="entry name" value="HTH_LYSR"/>
    <property type="match status" value="1"/>
</dbReference>
<dbReference type="GO" id="GO:0003700">
    <property type="term" value="F:DNA-binding transcription factor activity"/>
    <property type="evidence" value="ECO:0007669"/>
    <property type="project" value="InterPro"/>
</dbReference>
<dbReference type="GO" id="GO:0006351">
    <property type="term" value="P:DNA-templated transcription"/>
    <property type="evidence" value="ECO:0007669"/>
    <property type="project" value="TreeGrafter"/>
</dbReference>
<dbReference type="InterPro" id="IPR036390">
    <property type="entry name" value="WH_DNA-bd_sf"/>
</dbReference>
<accession>A0A1X6Y4I4</accession>
<dbReference type="SUPFAM" id="SSF53850">
    <property type="entry name" value="Periplasmic binding protein-like II"/>
    <property type="match status" value="1"/>
</dbReference>
<dbReference type="Gene3D" id="3.40.190.10">
    <property type="entry name" value="Periplasmic binding protein-like II"/>
    <property type="match status" value="2"/>
</dbReference>
<protein>
    <submittedName>
        <fullName evidence="6">Glycine cleavage system transcriptional activator</fullName>
    </submittedName>
</protein>
<dbReference type="InterPro" id="IPR000847">
    <property type="entry name" value="LysR_HTH_N"/>
</dbReference>
<dbReference type="PANTHER" id="PTHR30537">
    <property type="entry name" value="HTH-TYPE TRANSCRIPTIONAL REGULATOR"/>
    <property type="match status" value="1"/>
</dbReference>
<evidence type="ECO:0000256" key="2">
    <source>
        <dbReference type="ARBA" id="ARBA00023015"/>
    </source>
</evidence>
<dbReference type="InterPro" id="IPR058163">
    <property type="entry name" value="LysR-type_TF_proteobact-type"/>
</dbReference>
<reference evidence="6 7" key="1">
    <citation type="submission" date="2017-03" db="EMBL/GenBank/DDBJ databases">
        <authorList>
            <person name="Afonso C.L."/>
            <person name="Miller P.J."/>
            <person name="Scott M.A."/>
            <person name="Spackman E."/>
            <person name="Goraichik I."/>
            <person name="Dimitrov K.M."/>
            <person name="Suarez D.L."/>
            <person name="Swayne D.E."/>
        </authorList>
    </citation>
    <scope>NUCLEOTIDE SEQUENCE [LARGE SCALE GENOMIC DNA]</scope>
    <source>
        <strain evidence="6 7">CECT 7450</strain>
    </source>
</reference>
<keyword evidence="7" id="KW-1185">Reference proteome</keyword>
<dbReference type="RefSeq" id="WP_085803596.1">
    <property type="nucleotide sequence ID" value="NZ_FWFX01000001.1"/>
</dbReference>
<evidence type="ECO:0000256" key="1">
    <source>
        <dbReference type="ARBA" id="ARBA00009437"/>
    </source>
</evidence>
<dbReference type="Proteomes" id="UP000193061">
    <property type="component" value="Unassembled WGS sequence"/>
</dbReference>
<feature type="domain" description="HTH lysR-type" evidence="5">
    <location>
        <begin position="7"/>
        <end position="64"/>
    </location>
</feature>
<gene>
    <name evidence="6" type="primary">gcvA_1</name>
    <name evidence="6" type="ORF">ROA7450_00022</name>
</gene>
<dbReference type="Pfam" id="PF00126">
    <property type="entry name" value="HTH_1"/>
    <property type="match status" value="1"/>
</dbReference>
<dbReference type="SUPFAM" id="SSF46785">
    <property type="entry name" value="Winged helix' DNA-binding domain"/>
    <property type="match status" value="1"/>
</dbReference>
<sequence length="295" mass="32493">MNWRNLPPLTALRAFSAFAEEGGVLAAGEQLNVSHAAISQQIRALEGFMGVSLVDRSARQMVLTTEGERLAKSLRTGFGEISHCVRELMQVDANRAVQITATPRFAASWLMPRLNDFQTRHPDINLMINPAPQLTDPSPGGIDVALRFGTGIWPGLDVEMLVPTSMVVVASPSLVGSCDIQTAADLLQFRWLQELGTDETHDWMQSHGVIDDQVERISQMPGNLILDGVLNGQGLTITALSLVRDYVDAGQLQVLFQDEGDTGYHIVTRREAHRSSVKTFLTWLRRQAALEPAKR</sequence>
<keyword evidence="3" id="KW-0238">DNA-binding</keyword>
<dbReference type="InterPro" id="IPR036388">
    <property type="entry name" value="WH-like_DNA-bd_sf"/>
</dbReference>
<dbReference type="PANTHER" id="PTHR30537:SF26">
    <property type="entry name" value="GLYCINE CLEAVAGE SYSTEM TRANSCRIPTIONAL ACTIVATOR"/>
    <property type="match status" value="1"/>
</dbReference>
<dbReference type="EMBL" id="FWFX01000001">
    <property type="protein sequence ID" value="SLN10668.1"/>
    <property type="molecule type" value="Genomic_DNA"/>
</dbReference>
<dbReference type="GO" id="GO:0043565">
    <property type="term" value="F:sequence-specific DNA binding"/>
    <property type="evidence" value="ECO:0007669"/>
    <property type="project" value="TreeGrafter"/>
</dbReference>
<comment type="similarity">
    <text evidence="1">Belongs to the LysR transcriptional regulatory family.</text>
</comment>
<proteinExistence type="inferred from homology"/>
<evidence type="ECO:0000313" key="7">
    <source>
        <dbReference type="Proteomes" id="UP000193061"/>
    </source>
</evidence>
<evidence type="ECO:0000256" key="4">
    <source>
        <dbReference type="ARBA" id="ARBA00023163"/>
    </source>
</evidence>
<dbReference type="Pfam" id="PF03466">
    <property type="entry name" value="LysR_substrate"/>
    <property type="match status" value="1"/>
</dbReference>
<dbReference type="Gene3D" id="1.10.10.10">
    <property type="entry name" value="Winged helix-like DNA-binding domain superfamily/Winged helix DNA-binding domain"/>
    <property type="match status" value="1"/>
</dbReference>
<evidence type="ECO:0000313" key="6">
    <source>
        <dbReference type="EMBL" id="SLN10668.1"/>
    </source>
</evidence>
<dbReference type="AlphaFoldDB" id="A0A1X6Y4I4"/>
<evidence type="ECO:0000256" key="3">
    <source>
        <dbReference type="ARBA" id="ARBA00023125"/>
    </source>
</evidence>
<dbReference type="InterPro" id="IPR005119">
    <property type="entry name" value="LysR_subst-bd"/>
</dbReference>
<keyword evidence="2" id="KW-0805">Transcription regulation</keyword>
<evidence type="ECO:0000259" key="5">
    <source>
        <dbReference type="PROSITE" id="PS50931"/>
    </source>
</evidence>